<dbReference type="PIRSF" id="PIRSF000089">
    <property type="entry name" value="Electra_flavoP_a"/>
    <property type="match status" value="1"/>
</dbReference>
<dbReference type="InterPro" id="IPR014730">
    <property type="entry name" value="ETF_a/b_N"/>
</dbReference>
<keyword evidence="2" id="KW-0813">Transport</keyword>
<dbReference type="CDD" id="cd01715">
    <property type="entry name" value="ETF_alpha"/>
    <property type="match status" value="1"/>
</dbReference>
<comment type="similarity">
    <text evidence="1">Belongs to the ETF alpha-subunit/FixB family.</text>
</comment>
<dbReference type="InterPro" id="IPR014731">
    <property type="entry name" value="ETF_asu_C"/>
</dbReference>
<dbReference type="Gene3D" id="3.40.50.1220">
    <property type="entry name" value="TPP-binding domain"/>
    <property type="match status" value="1"/>
</dbReference>
<evidence type="ECO:0000259" key="3">
    <source>
        <dbReference type="SMART" id="SM00893"/>
    </source>
</evidence>
<keyword evidence="2" id="KW-0249">Electron transport</keyword>
<evidence type="ECO:0000256" key="1">
    <source>
        <dbReference type="ARBA" id="ARBA00005817"/>
    </source>
</evidence>
<dbReference type="Pfam" id="PF01012">
    <property type="entry name" value="ETF"/>
    <property type="match status" value="1"/>
</dbReference>
<sequence>MTVLVLADHDLGTLSPATARVVAAVSSLGDVDLLVLGEGVDQIVAEAARLSGVARILVGQDQGFVTQSAEALVPVIARLASDYSHIVASAGAVGRDLAPRLAAKLDIQPITDIIAIHGPGRFDRPIYAGNAIQTVASAQPRQILTIRASAFSPMGDGGNAMIMPLPTDPVRTVAKMIAAHRTQADTPDLATARIVVGGGVSVGSAEGFKLVEQFAAVIGAGVGATRAAVDAGYAPNDWQVGQTGKIIAPDLYIAVGISGALQHLAGIQGAKKIIAINSDPEAPLVKLADIVLIADLFEAIPSLIEELAQRGIKP</sequence>
<evidence type="ECO:0000313" key="5">
    <source>
        <dbReference type="Proteomes" id="UP001220530"/>
    </source>
</evidence>
<dbReference type="SUPFAM" id="SSF52402">
    <property type="entry name" value="Adenine nucleotide alpha hydrolases-like"/>
    <property type="match status" value="1"/>
</dbReference>
<dbReference type="RefSeq" id="WP_282218830.1">
    <property type="nucleotide sequence ID" value="NZ_CP118246.1"/>
</dbReference>
<dbReference type="InterPro" id="IPR029035">
    <property type="entry name" value="DHS-like_NAD/FAD-binding_dom"/>
</dbReference>
<feature type="domain" description="Electron transfer flavoprotein alpha/beta-subunit N-terminal" evidence="3">
    <location>
        <begin position="3"/>
        <end position="185"/>
    </location>
</feature>
<protein>
    <submittedName>
        <fullName evidence="4">Electron transfer flavoprotein subunit alpha/FixB family protein</fullName>
    </submittedName>
</protein>
<evidence type="ECO:0000313" key="4">
    <source>
        <dbReference type="EMBL" id="WDR02425.1"/>
    </source>
</evidence>
<organism evidence="4 5">
    <name type="scientific">Devosia algicola</name>
    <dbReference type="NCBI Taxonomy" id="3026418"/>
    <lineage>
        <taxon>Bacteria</taxon>
        <taxon>Pseudomonadati</taxon>
        <taxon>Pseudomonadota</taxon>
        <taxon>Alphaproteobacteria</taxon>
        <taxon>Hyphomicrobiales</taxon>
        <taxon>Devosiaceae</taxon>
        <taxon>Devosia</taxon>
    </lineage>
</organism>
<evidence type="ECO:0000256" key="2">
    <source>
        <dbReference type="ARBA" id="ARBA00022982"/>
    </source>
</evidence>
<dbReference type="Gene3D" id="3.40.50.620">
    <property type="entry name" value="HUPs"/>
    <property type="match status" value="1"/>
</dbReference>
<dbReference type="InterPro" id="IPR001308">
    <property type="entry name" value="ETF_a/FixB"/>
</dbReference>
<keyword evidence="5" id="KW-1185">Reference proteome</keyword>
<dbReference type="PANTHER" id="PTHR43153">
    <property type="entry name" value="ELECTRON TRANSFER FLAVOPROTEIN ALPHA"/>
    <property type="match status" value="1"/>
</dbReference>
<dbReference type="Proteomes" id="UP001220530">
    <property type="component" value="Chromosome"/>
</dbReference>
<dbReference type="InterPro" id="IPR014729">
    <property type="entry name" value="Rossmann-like_a/b/a_fold"/>
</dbReference>
<proteinExistence type="inferred from homology"/>
<dbReference type="SUPFAM" id="SSF52467">
    <property type="entry name" value="DHS-like NAD/FAD-binding domain"/>
    <property type="match status" value="1"/>
</dbReference>
<reference evidence="4 5" key="1">
    <citation type="submission" date="2023-02" db="EMBL/GenBank/DDBJ databases">
        <title>Devosia algicola sp. nov., isolated from the phycosphere of marine algae.</title>
        <authorList>
            <person name="Kim J.M."/>
            <person name="Lee J.K."/>
            <person name="Choi B.J."/>
            <person name="Bayburt H."/>
            <person name="Jeon C.O."/>
        </authorList>
    </citation>
    <scope>NUCLEOTIDE SEQUENCE [LARGE SCALE GENOMIC DNA]</scope>
    <source>
        <strain evidence="4 5">G20-9</strain>
    </source>
</reference>
<gene>
    <name evidence="4" type="ORF">PSQ19_17720</name>
</gene>
<dbReference type="Pfam" id="PF00766">
    <property type="entry name" value="ETF_alpha"/>
    <property type="match status" value="1"/>
</dbReference>
<dbReference type="InterPro" id="IPR033947">
    <property type="entry name" value="ETF_alpha_N"/>
</dbReference>
<dbReference type="PANTHER" id="PTHR43153:SF1">
    <property type="entry name" value="ELECTRON TRANSFER FLAVOPROTEIN SUBUNIT ALPHA, MITOCHONDRIAL"/>
    <property type="match status" value="1"/>
</dbReference>
<dbReference type="EMBL" id="CP118246">
    <property type="protein sequence ID" value="WDR02425.1"/>
    <property type="molecule type" value="Genomic_DNA"/>
</dbReference>
<dbReference type="SMART" id="SM00893">
    <property type="entry name" value="ETF"/>
    <property type="match status" value="1"/>
</dbReference>
<accession>A0ABY7YMY4</accession>
<name>A0ABY7YMY4_9HYPH</name>